<dbReference type="OrthoDB" id="2440113at2759"/>
<feature type="chain" id="PRO_5040154185" evidence="1">
    <location>
        <begin position="22"/>
        <end position="240"/>
    </location>
</feature>
<feature type="signal peptide" evidence="1">
    <location>
        <begin position="1"/>
        <end position="21"/>
    </location>
</feature>
<protein>
    <submittedName>
        <fullName evidence="2">Uncharacterized protein</fullName>
    </submittedName>
</protein>
<keyword evidence="1" id="KW-0732">Signal</keyword>
<proteinExistence type="predicted"/>
<evidence type="ECO:0000256" key="1">
    <source>
        <dbReference type="SAM" id="SignalP"/>
    </source>
</evidence>
<comment type="caution">
    <text evidence="2">The sequence shown here is derived from an EMBL/GenBank/DDBJ whole genome shotgun (WGS) entry which is preliminary data.</text>
</comment>
<organism evidence="2 3">
    <name type="scientific">Mortierella alpina</name>
    <name type="common">Oleaginous fungus</name>
    <name type="synonym">Mortierella renispora</name>
    <dbReference type="NCBI Taxonomy" id="64518"/>
    <lineage>
        <taxon>Eukaryota</taxon>
        <taxon>Fungi</taxon>
        <taxon>Fungi incertae sedis</taxon>
        <taxon>Mucoromycota</taxon>
        <taxon>Mortierellomycotina</taxon>
        <taxon>Mortierellomycetes</taxon>
        <taxon>Mortierellales</taxon>
        <taxon>Mortierellaceae</taxon>
        <taxon>Mortierella</taxon>
    </lineage>
</organism>
<dbReference type="EMBL" id="JAAAHY010000166">
    <property type="protein sequence ID" value="KAF9966331.1"/>
    <property type="molecule type" value="Genomic_DNA"/>
</dbReference>
<name>A0A9P6JAW6_MORAP</name>
<gene>
    <name evidence="2" type="ORF">BGZ70_002656</name>
</gene>
<dbReference type="AlphaFoldDB" id="A0A9P6JAW6"/>
<keyword evidence="3" id="KW-1185">Reference proteome</keyword>
<evidence type="ECO:0000313" key="2">
    <source>
        <dbReference type="EMBL" id="KAF9966331.1"/>
    </source>
</evidence>
<reference evidence="2" key="1">
    <citation type="journal article" date="2020" name="Fungal Divers.">
        <title>Resolving the Mortierellaceae phylogeny through synthesis of multi-gene phylogenetics and phylogenomics.</title>
        <authorList>
            <person name="Vandepol N."/>
            <person name="Liber J."/>
            <person name="Desiro A."/>
            <person name="Na H."/>
            <person name="Kennedy M."/>
            <person name="Barry K."/>
            <person name="Grigoriev I.V."/>
            <person name="Miller A.N."/>
            <person name="O'Donnell K."/>
            <person name="Stajich J.E."/>
            <person name="Bonito G."/>
        </authorList>
    </citation>
    <scope>NUCLEOTIDE SEQUENCE</scope>
    <source>
        <strain evidence="2">CK1249</strain>
    </source>
</reference>
<dbReference type="Proteomes" id="UP000738359">
    <property type="component" value="Unassembled WGS sequence"/>
</dbReference>
<evidence type="ECO:0000313" key="3">
    <source>
        <dbReference type="Proteomes" id="UP000738359"/>
    </source>
</evidence>
<accession>A0A9P6JAW6</accession>
<sequence>MKTCFTAIFLVSLQYVASVQAQEVSGSPTAASSTARATATTAGIVAPSPPSFVNTPGLQVSTPYNGMSIIQDTSLSIAATLAGQRPMSSVNISVAKKDGSSNTTIVDLRSGAILRLSQIWNVTAAQYPVGEYIMNMVITPNTTLSPMNGTPQAVSSQSIGTFIPDITSIDHSPQPTGLIPGPIPGAGVSVYYWQATVRVVAKVNTPEPTSAATKMQGGVRAWMGVAATVGGALLGSLLAH</sequence>